<keyword evidence="4" id="KW-0479">Metal-binding</keyword>
<keyword evidence="3" id="KW-0949">S-adenosyl-L-methionine</keyword>
<dbReference type="eggNOG" id="COG0535">
    <property type="taxonomic scope" value="Bacteria"/>
</dbReference>
<keyword evidence="10" id="KW-1185">Reference proteome</keyword>
<dbReference type="InterPro" id="IPR007197">
    <property type="entry name" value="rSAM"/>
</dbReference>
<accession>A5FUZ0</accession>
<dbReference type="CDD" id="cd01335">
    <property type="entry name" value="Radical_SAM"/>
    <property type="match status" value="1"/>
</dbReference>
<dbReference type="Gene3D" id="3.20.20.70">
    <property type="entry name" value="Aldolase class I"/>
    <property type="match status" value="1"/>
</dbReference>
<proteinExistence type="inferred from homology"/>
<dbReference type="HOGENOM" id="CLU_526321_0_0_5"/>
<comment type="similarity">
    <text evidence="2">Belongs to the metallophosphoesterase superfamily. YfcE family.</text>
</comment>
<dbReference type="InterPro" id="IPR058240">
    <property type="entry name" value="rSAM_sf"/>
</dbReference>
<protein>
    <submittedName>
        <fullName evidence="9">Radical SAM domain protein</fullName>
    </submittedName>
</protein>
<reference evidence="9 10" key="1">
    <citation type="submission" date="2007-05" db="EMBL/GenBank/DDBJ databases">
        <title>Complete sequence of chromosome of Acidiphilium cryptum JF-5.</title>
        <authorList>
            <consortium name="US DOE Joint Genome Institute"/>
            <person name="Copeland A."/>
            <person name="Lucas S."/>
            <person name="Lapidus A."/>
            <person name="Barry K."/>
            <person name="Detter J.C."/>
            <person name="Glavina del Rio T."/>
            <person name="Hammon N."/>
            <person name="Israni S."/>
            <person name="Dalin E."/>
            <person name="Tice H."/>
            <person name="Pitluck S."/>
            <person name="Sims D."/>
            <person name="Brettin T."/>
            <person name="Bruce D."/>
            <person name="Han C."/>
            <person name="Schmutz J."/>
            <person name="Larimer F."/>
            <person name="Land M."/>
            <person name="Hauser L."/>
            <person name="Kyrpides N."/>
            <person name="Kim E."/>
            <person name="Magnuson T."/>
            <person name="Richardson P."/>
        </authorList>
    </citation>
    <scope>NUCLEOTIDE SEQUENCE [LARGE SCALE GENOMIC DNA]</scope>
    <source>
        <strain evidence="9 10">JF-5</strain>
    </source>
</reference>
<keyword evidence="6" id="KW-0411">Iron-sulfur</keyword>
<dbReference type="STRING" id="349163.Acry_0194"/>
<evidence type="ECO:0000256" key="3">
    <source>
        <dbReference type="ARBA" id="ARBA00022691"/>
    </source>
</evidence>
<dbReference type="Gene3D" id="3.60.21.10">
    <property type="match status" value="1"/>
</dbReference>
<organism evidence="9 10">
    <name type="scientific">Acidiphilium cryptum (strain JF-5)</name>
    <dbReference type="NCBI Taxonomy" id="349163"/>
    <lineage>
        <taxon>Bacteria</taxon>
        <taxon>Pseudomonadati</taxon>
        <taxon>Pseudomonadota</taxon>
        <taxon>Alphaproteobacteria</taxon>
        <taxon>Acetobacterales</taxon>
        <taxon>Acidocellaceae</taxon>
        <taxon>Acidiphilium</taxon>
    </lineage>
</organism>
<dbReference type="PANTHER" id="PTHR11228:SF7">
    <property type="entry name" value="PQQA PEPTIDE CYCLASE"/>
    <property type="match status" value="1"/>
</dbReference>
<dbReference type="Pfam" id="PF12850">
    <property type="entry name" value="Metallophos_2"/>
    <property type="match status" value="1"/>
</dbReference>
<evidence type="ECO:0000259" key="8">
    <source>
        <dbReference type="Pfam" id="PF12850"/>
    </source>
</evidence>
<evidence type="ECO:0000256" key="1">
    <source>
        <dbReference type="ARBA" id="ARBA00001966"/>
    </source>
</evidence>
<evidence type="ECO:0000256" key="5">
    <source>
        <dbReference type="ARBA" id="ARBA00023004"/>
    </source>
</evidence>
<dbReference type="SUPFAM" id="SSF102114">
    <property type="entry name" value="Radical SAM enzymes"/>
    <property type="match status" value="1"/>
</dbReference>
<dbReference type="InterPro" id="IPR050377">
    <property type="entry name" value="Radical_SAM_PqqE_MftC-like"/>
</dbReference>
<dbReference type="SUPFAM" id="SSF56300">
    <property type="entry name" value="Metallo-dependent phosphatases"/>
    <property type="match status" value="1"/>
</dbReference>
<dbReference type="CDD" id="cd00838">
    <property type="entry name" value="MPP_superfamily"/>
    <property type="match status" value="1"/>
</dbReference>
<dbReference type="GO" id="GO:0046872">
    <property type="term" value="F:metal ion binding"/>
    <property type="evidence" value="ECO:0007669"/>
    <property type="project" value="UniProtKB-KW"/>
</dbReference>
<dbReference type="Proteomes" id="UP000000245">
    <property type="component" value="Chromosome"/>
</dbReference>
<dbReference type="GO" id="GO:0051536">
    <property type="term" value="F:iron-sulfur cluster binding"/>
    <property type="evidence" value="ECO:0007669"/>
    <property type="project" value="UniProtKB-KW"/>
</dbReference>
<feature type="domain" description="Radical SAM core" evidence="7">
    <location>
        <begin position="304"/>
        <end position="443"/>
    </location>
</feature>
<comment type="cofactor">
    <cofactor evidence="1">
        <name>[4Fe-4S] cluster</name>
        <dbReference type="ChEBI" id="CHEBI:49883"/>
    </cofactor>
</comment>
<dbReference type="eggNOG" id="COG0639">
    <property type="taxonomic scope" value="Bacteria"/>
</dbReference>
<keyword evidence="5" id="KW-0408">Iron</keyword>
<evidence type="ECO:0000256" key="6">
    <source>
        <dbReference type="ARBA" id="ARBA00023014"/>
    </source>
</evidence>
<dbReference type="InterPro" id="IPR029052">
    <property type="entry name" value="Metallo-depent_PP-like"/>
</dbReference>
<dbReference type="RefSeq" id="WP_011941341.1">
    <property type="nucleotide sequence ID" value="NC_009484.1"/>
</dbReference>
<dbReference type="GO" id="GO:0003824">
    <property type="term" value="F:catalytic activity"/>
    <property type="evidence" value="ECO:0007669"/>
    <property type="project" value="InterPro"/>
</dbReference>
<dbReference type="KEGG" id="acr:Acry_0194"/>
<evidence type="ECO:0000256" key="2">
    <source>
        <dbReference type="ARBA" id="ARBA00008950"/>
    </source>
</evidence>
<name>A5FUZ0_ACICJ</name>
<dbReference type="SFLD" id="SFLDS00029">
    <property type="entry name" value="Radical_SAM"/>
    <property type="match status" value="1"/>
</dbReference>
<dbReference type="AlphaFoldDB" id="A5FUZ0"/>
<evidence type="ECO:0000259" key="7">
    <source>
        <dbReference type="Pfam" id="PF04055"/>
    </source>
</evidence>
<sequence>MLDMAGSAPAIGPETVPVIEADGPVLVFGGCYSNLQATRALLEAARAHGIPPERMICTGDVVAYGADPQACAALIRDHGIATVMGNCEEQLGAGAADCGCGFTEGSSCDRLAAAWFAYAVARIDDATRRWMAALPRRIDLVIGGRRLAVVHGAPSRINRFLFASDPDLVLEREIGITGCDGVIAGHCGIGFTRRIGDLVWHNAGAIGMPANDGTPRCWYSIVTPTDAGLEIVLHPLDYDHHAAAAAMRSAGLPEEYAGTLESGIWPNLDILPHAERAATATRLECAPAADATVALEGLETLWFNTGTLCNLACEGCYIESSPRNDRLAWLRLDGFRRVLDEAADRHPELREIGLTGGEPFMNPDIEALIGMALDRGYRVLVLTNAMTPMRHHMAAIAGWRGRDLHLRVSLDHHTEAGHAALRGERAWGPALEGIGALFASGFQPSIAARFDPAVEDEAATRAGFARLFAAQGWEIDAFDPEHLVLFPEMDVPAAAAGVSASAWAALRPRGADAMCRTSRMVVQRKGAEALSIVACTLLPYEARFDLGATLEDASRAVTLDHPHCARFCVFGASSCMSAR</sequence>
<evidence type="ECO:0000313" key="10">
    <source>
        <dbReference type="Proteomes" id="UP000000245"/>
    </source>
</evidence>
<evidence type="ECO:0000313" key="9">
    <source>
        <dbReference type="EMBL" id="ABQ29422.1"/>
    </source>
</evidence>
<dbReference type="SFLD" id="SFLDG01067">
    <property type="entry name" value="SPASM/twitch_domain_containing"/>
    <property type="match status" value="1"/>
</dbReference>
<gene>
    <name evidence="9" type="ordered locus">Acry_0194</name>
</gene>
<dbReference type="Pfam" id="PF04055">
    <property type="entry name" value="Radical_SAM"/>
    <property type="match status" value="1"/>
</dbReference>
<dbReference type="PANTHER" id="PTHR11228">
    <property type="entry name" value="RADICAL SAM DOMAIN PROTEIN"/>
    <property type="match status" value="1"/>
</dbReference>
<dbReference type="InterPro" id="IPR013785">
    <property type="entry name" value="Aldolase_TIM"/>
</dbReference>
<feature type="domain" description="Calcineurin-like phosphoesterase" evidence="8">
    <location>
        <begin position="34"/>
        <end position="215"/>
    </location>
</feature>
<evidence type="ECO:0000256" key="4">
    <source>
        <dbReference type="ARBA" id="ARBA00022723"/>
    </source>
</evidence>
<dbReference type="EMBL" id="CP000697">
    <property type="protein sequence ID" value="ABQ29422.1"/>
    <property type="molecule type" value="Genomic_DNA"/>
</dbReference>
<dbReference type="InterPro" id="IPR024654">
    <property type="entry name" value="Calcineurin-like_PHP_lpxH"/>
</dbReference>